<dbReference type="PANTHER" id="PTHR35566:SF1">
    <property type="entry name" value="TYPE VI SECRETION SYSTEM BASEPLATE COMPONENT TSSK1"/>
    <property type="match status" value="1"/>
</dbReference>
<evidence type="ECO:0008006" key="2">
    <source>
        <dbReference type="Google" id="ProtNLM"/>
    </source>
</evidence>
<dbReference type="NCBIfam" id="TIGR03353">
    <property type="entry name" value="VI_chp_4"/>
    <property type="match status" value="1"/>
</dbReference>
<protein>
    <recommendedName>
        <fullName evidence="2">Type VI secretion system baseplate subunit TssK</fullName>
    </recommendedName>
</protein>
<dbReference type="InterPro" id="IPR010263">
    <property type="entry name" value="T6SS_TssK"/>
</dbReference>
<feature type="non-terminal residue" evidence="1">
    <location>
        <position position="205"/>
    </location>
</feature>
<sequence length="205" mass="23303">MERPLFWHQGLFLRPQHLQLADLHAQSLLTPVYKYLCPYPWGIGELEIQTAALDNLNFNLLRGNFIFPDMTYVALPGNAIIEARSFDEAWVEGGKPLGVYVGLKKWNEIGENVTVLPRLSNLTEVNTRFATTADPEEVQDLHHNGPPAQVQRLHHVLKIFWETEKDQLGEYQLIPVAQLERTGERVVLSEKFIPPALTVKGSEVL</sequence>
<dbReference type="Pfam" id="PF05936">
    <property type="entry name" value="T6SS_VasE"/>
    <property type="match status" value="1"/>
</dbReference>
<accession>X1VK05</accession>
<dbReference type="PANTHER" id="PTHR35566">
    <property type="entry name" value="BLR3599 PROTEIN"/>
    <property type="match status" value="1"/>
</dbReference>
<organism evidence="1">
    <name type="scientific">marine sediment metagenome</name>
    <dbReference type="NCBI Taxonomy" id="412755"/>
    <lineage>
        <taxon>unclassified sequences</taxon>
        <taxon>metagenomes</taxon>
        <taxon>ecological metagenomes</taxon>
    </lineage>
</organism>
<comment type="caution">
    <text evidence="1">The sequence shown here is derived from an EMBL/GenBank/DDBJ whole genome shotgun (WGS) entry which is preliminary data.</text>
</comment>
<gene>
    <name evidence="1" type="ORF">S12H4_41661</name>
</gene>
<reference evidence="1" key="1">
    <citation type="journal article" date="2014" name="Front. Microbiol.">
        <title>High frequency of phylogenetically diverse reductive dehalogenase-homologous genes in deep subseafloor sedimentary metagenomes.</title>
        <authorList>
            <person name="Kawai M."/>
            <person name="Futagami T."/>
            <person name="Toyoda A."/>
            <person name="Takaki Y."/>
            <person name="Nishi S."/>
            <person name="Hori S."/>
            <person name="Arai W."/>
            <person name="Tsubouchi T."/>
            <person name="Morono Y."/>
            <person name="Uchiyama I."/>
            <person name="Ito T."/>
            <person name="Fujiyama A."/>
            <person name="Inagaki F."/>
            <person name="Takami H."/>
        </authorList>
    </citation>
    <scope>NUCLEOTIDE SEQUENCE</scope>
    <source>
        <strain evidence="1">Expedition CK06-06</strain>
    </source>
</reference>
<dbReference type="EMBL" id="BARW01025410">
    <property type="protein sequence ID" value="GAJ08280.1"/>
    <property type="molecule type" value="Genomic_DNA"/>
</dbReference>
<name>X1VK05_9ZZZZ</name>
<proteinExistence type="predicted"/>
<evidence type="ECO:0000313" key="1">
    <source>
        <dbReference type="EMBL" id="GAJ08280.1"/>
    </source>
</evidence>
<dbReference type="AlphaFoldDB" id="X1VK05"/>